<dbReference type="Proteomes" id="UP000327000">
    <property type="component" value="Unassembled WGS sequence"/>
</dbReference>
<evidence type="ECO:0000256" key="1">
    <source>
        <dbReference type="SAM" id="SignalP"/>
    </source>
</evidence>
<dbReference type="OrthoDB" id="5620138at2"/>
<evidence type="ECO:0008006" key="4">
    <source>
        <dbReference type="Google" id="ProtNLM"/>
    </source>
</evidence>
<comment type="caution">
    <text evidence="2">The sequence shown here is derived from an EMBL/GenBank/DDBJ whole genome shotgun (WGS) entry which is preliminary data.</text>
</comment>
<keyword evidence="1" id="KW-0732">Signal</keyword>
<protein>
    <recommendedName>
        <fullName evidence="4">NlpC/P60 family protein</fullName>
    </recommendedName>
</protein>
<dbReference type="RefSeq" id="WP_152263386.1">
    <property type="nucleotide sequence ID" value="NZ_VOKX01000018.1"/>
</dbReference>
<keyword evidence="3" id="KW-1185">Reference proteome</keyword>
<feature type="signal peptide" evidence="1">
    <location>
        <begin position="1"/>
        <end position="29"/>
    </location>
</feature>
<accession>A0A5N5W9A2</accession>
<organism evidence="2 3">
    <name type="scientific">Streptomyces mobaraensis</name>
    <name type="common">Streptoverticillium mobaraense</name>
    <dbReference type="NCBI Taxonomy" id="35621"/>
    <lineage>
        <taxon>Bacteria</taxon>
        <taxon>Bacillati</taxon>
        <taxon>Actinomycetota</taxon>
        <taxon>Actinomycetes</taxon>
        <taxon>Kitasatosporales</taxon>
        <taxon>Streptomycetaceae</taxon>
        <taxon>Streptomyces</taxon>
    </lineage>
</organism>
<gene>
    <name evidence="2" type="ORF">FRZ00_11705</name>
</gene>
<dbReference type="AlphaFoldDB" id="A0A5N5W9A2"/>
<dbReference type="EMBL" id="VOKX01000018">
    <property type="protein sequence ID" value="KAB7846873.1"/>
    <property type="molecule type" value="Genomic_DNA"/>
</dbReference>
<evidence type="ECO:0000313" key="2">
    <source>
        <dbReference type="EMBL" id="KAB7846873.1"/>
    </source>
</evidence>
<name>A0A5N5W9A2_STRMB</name>
<feature type="chain" id="PRO_5039415081" description="NlpC/P60 family protein" evidence="1">
    <location>
        <begin position="30"/>
        <end position="183"/>
    </location>
</feature>
<sequence>MSRSHRWSVPALAAAALLGSVTLTGPTHATAPQAGAIAAAPAITRHDEIERARTWLVARGGKPVPYSRDLIWKDGFRQDCSGYASMALKLPQPGPNTVALANDGWTTPIAMPALGQGDLVIKAGSDSARFRHVVIFDHWADAAHTKYWAYEQAGGAGTRYTIHDYGLTGGDGYHAAHPRNLTD</sequence>
<reference evidence="2 3" key="1">
    <citation type="journal article" date="2019" name="Microb. Cell Fact.">
        <title>Exploring novel herbicidin analogues by transcriptional regulator overexpression and MS/MS molecular networking.</title>
        <authorList>
            <person name="Shi Y."/>
            <person name="Gu R."/>
            <person name="Li Y."/>
            <person name="Wang X."/>
            <person name="Ren W."/>
            <person name="Li X."/>
            <person name="Wang L."/>
            <person name="Xie Y."/>
            <person name="Hong B."/>
        </authorList>
    </citation>
    <scope>NUCLEOTIDE SEQUENCE [LARGE SCALE GENOMIC DNA]</scope>
    <source>
        <strain evidence="2 3">US-43</strain>
    </source>
</reference>
<evidence type="ECO:0000313" key="3">
    <source>
        <dbReference type="Proteomes" id="UP000327000"/>
    </source>
</evidence>
<proteinExistence type="predicted"/>